<feature type="compositionally biased region" description="Polar residues" evidence="1">
    <location>
        <begin position="188"/>
        <end position="197"/>
    </location>
</feature>
<evidence type="ECO:0000256" key="1">
    <source>
        <dbReference type="SAM" id="MobiDB-lite"/>
    </source>
</evidence>
<feature type="compositionally biased region" description="Acidic residues" evidence="1">
    <location>
        <begin position="211"/>
        <end position="220"/>
    </location>
</feature>
<gene>
    <name evidence="2" type="ORF">CJ030_MR0G003384</name>
</gene>
<keyword evidence="3" id="KW-1185">Reference proteome</keyword>
<name>A0A6A1UMQ4_9ROSI</name>
<evidence type="ECO:0000313" key="3">
    <source>
        <dbReference type="Proteomes" id="UP000516437"/>
    </source>
</evidence>
<feature type="compositionally biased region" description="Basic and acidic residues" evidence="1">
    <location>
        <begin position="170"/>
        <end position="179"/>
    </location>
</feature>
<accession>A0A6A1UMQ4</accession>
<dbReference type="AlphaFoldDB" id="A0A6A1UMQ4"/>
<protein>
    <submittedName>
        <fullName evidence="2">Uncharacterized protein</fullName>
    </submittedName>
</protein>
<dbReference type="Proteomes" id="UP000516437">
    <property type="component" value="Unassembled WGS sequence"/>
</dbReference>
<feature type="compositionally biased region" description="Polar residues" evidence="1">
    <location>
        <begin position="44"/>
        <end position="60"/>
    </location>
</feature>
<feature type="region of interest" description="Disordered" evidence="1">
    <location>
        <begin position="43"/>
        <end position="133"/>
    </location>
</feature>
<feature type="region of interest" description="Disordered" evidence="1">
    <location>
        <begin position="148"/>
        <end position="220"/>
    </location>
</feature>
<feature type="compositionally biased region" description="Basic and acidic residues" evidence="1">
    <location>
        <begin position="124"/>
        <end position="133"/>
    </location>
</feature>
<organism evidence="2 3">
    <name type="scientific">Morella rubra</name>
    <name type="common">Chinese bayberry</name>
    <dbReference type="NCBI Taxonomy" id="262757"/>
    <lineage>
        <taxon>Eukaryota</taxon>
        <taxon>Viridiplantae</taxon>
        <taxon>Streptophyta</taxon>
        <taxon>Embryophyta</taxon>
        <taxon>Tracheophyta</taxon>
        <taxon>Spermatophyta</taxon>
        <taxon>Magnoliopsida</taxon>
        <taxon>eudicotyledons</taxon>
        <taxon>Gunneridae</taxon>
        <taxon>Pentapetalae</taxon>
        <taxon>rosids</taxon>
        <taxon>fabids</taxon>
        <taxon>Fagales</taxon>
        <taxon>Myricaceae</taxon>
        <taxon>Morella</taxon>
    </lineage>
</organism>
<feature type="compositionally biased region" description="Basic and acidic residues" evidence="1">
    <location>
        <begin position="61"/>
        <end position="104"/>
    </location>
</feature>
<dbReference type="EMBL" id="RXIC02000065">
    <property type="protein sequence ID" value="KAB1201486.1"/>
    <property type="molecule type" value="Genomic_DNA"/>
</dbReference>
<comment type="caution">
    <text evidence="2">The sequence shown here is derived from an EMBL/GenBank/DDBJ whole genome shotgun (WGS) entry which is preliminary data.</text>
</comment>
<sequence length="220" mass="25031">MAEIEKAGGIGCFAKGTEEGQILPSESASHNITISIDEPIKTGCTATASSQHNNWTQSHSDYSRSSKSFKDASKDYERQRRSLHEHHDKVDKVSVVEDKRDRGTYSRSPESYKSRGSLRAQSGHRREKDDLEVTRTWHNEFKLPYSEISKYNDSRSSSSASSSLKGLSARKVEQKTKFEHKLRRNTFEIDSSDSLVQNAFEDRYNPSESPNMDEDDLSTW</sequence>
<reference evidence="2 3" key="1">
    <citation type="journal article" date="2019" name="Plant Biotechnol. J.">
        <title>The red bayberry genome and genetic basis of sex determination.</title>
        <authorList>
            <person name="Jia H.M."/>
            <person name="Jia H.J."/>
            <person name="Cai Q.L."/>
            <person name="Wang Y."/>
            <person name="Zhao H.B."/>
            <person name="Yang W.F."/>
            <person name="Wang G.Y."/>
            <person name="Li Y.H."/>
            <person name="Zhan D.L."/>
            <person name="Shen Y.T."/>
            <person name="Niu Q.F."/>
            <person name="Chang L."/>
            <person name="Qiu J."/>
            <person name="Zhao L."/>
            <person name="Xie H.B."/>
            <person name="Fu W.Y."/>
            <person name="Jin J."/>
            <person name="Li X.W."/>
            <person name="Jiao Y."/>
            <person name="Zhou C.C."/>
            <person name="Tu T."/>
            <person name="Chai C.Y."/>
            <person name="Gao J.L."/>
            <person name="Fan L.J."/>
            <person name="van de Weg E."/>
            <person name="Wang J.Y."/>
            <person name="Gao Z.S."/>
        </authorList>
    </citation>
    <scope>NUCLEOTIDE SEQUENCE [LARGE SCALE GENOMIC DNA]</scope>
    <source>
        <tissue evidence="2">Leaves</tissue>
    </source>
</reference>
<feature type="compositionally biased region" description="Low complexity" evidence="1">
    <location>
        <begin position="154"/>
        <end position="169"/>
    </location>
</feature>
<proteinExistence type="predicted"/>
<evidence type="ECO:0000313" key="2">
    <source>
        <dbReference type="EMBL" id="KAB1201486.1"/>
    </source>
</evidence>